<protein>
    <submittedName>
        <fullName evidence="3">Uncharacterized protein</fullName>
    </submittedName>
</protein>
<gene>
    <name evidence="3" type="ORF">LKMONMHP_0378</name>
</gene>
<feature type="compositionally biased region" description="Low complexity" evidence="1">
    <location>
        <begin position="77"/>
        <end position="88"/>
    </location>
</feature>
<feature type="region of interest" description="Disordered" evidence="1">
    <location>
        <begin position="23"/>
        <end position="100"/>
    </location>
</feature>
<evidence type="ECO:0000256" key="1">
    <source>
        <dbReference type="SAM" id="MobiDB-lite"/>
    </source>
</evidence>
<keyword evidence="4" id="KW-1185">Reference proteome</keyword>
<feature type="compositionally biased region" description="Low complexity" evidence="1">
    <location>
        <begin position="231"/>
        <end position="260"/>
    </location>
</feature>
<dbReference type="Proteomes" id="UP001055156">
    <property type="component" value="Unassembled WGS sequence"/>
</dbReference>
<proteinExistence type="predicted"/>
<feature type="chain" id="PRO_5046928841" evidence="2">
    <location>
        <begin position="24"/>
        <end position="286"/>
    </location>
</feature>
<evidence type="ECO:0000313" key="3">
    <source>
        <dbReference type="EMBL" id="GJE25540.1"/>
    </source>
</evidence>
<reference evidence="3" key="1">
    <citation type="journal article" date="2021" name="Front. Microbiol.">
        <title>Comprehensive Comparative Genomics and Phenotyping of Methylobacterium Species.</title>
        <authorList>
            <person name="Alessa O."/>
            <person name="Ogura Y."/>
            <person name="Fujitani Y."/>
            <person name="Takami H."/>
            <person name="Hayashi T."/>
            <person name="Sahin N."/>
            <person name="Tani A."/>
        </authorList>
    </citation>
    <scope>NUCLEOTIDE SEQUENCE</scope>
    <source>
        <strain evidence="3">NBRC 15689</strain>
    </source>
</reference>
<feature type="region of interest" description="Disordered" evidence="1">
    <location>
        <begin position="218"/>
        <end position="286"/>
    </location>
</feature>
<organism evidence="3 4">
    <name type="scientific">Methylobacterium organophilum</name>
    <dbReference type="NCBI Taxonomy" id="410"/>
    <lineage>
        <taxon>Bacteria</taxon>
        <taxon>Pseudomonadati</taxon>
        <taxon>Pseudomonadota</taxon>
        <taxon>Alphaproteobacteria</taxon>
        <taxon>Hyphomicrobiales</taxon>
        <taxon>Methylobacteriaceae</taxon>
        <taxon>Methylobacterium</taxon>
    </lineage>
</organism>
<reference evidence="3" key="2">
    <citation type="submission" date="2021-08" db="EMBL/GenBank/DDBJ databases">
        <authorList>
            <person name="Tani A."/>
            <person name="Ola A."/>
            <person name="Ogura Y."/>
            <person name="Katsura K."/>
            <person name="Hayashi T."/>
        </authorList>
    </citation>
    <scope>NUCLEOTIDE SEQUENCE</scope>
    <source>
        <strain evidence="3">NBRC 15689</strain>
    </source>
</reference>
<feature type="signal peptide" evidence="2">
    <location>
        <begin position="1"/>
        <end position="23"/>
    </location>
</feature>
<evidence type="ECO:0000256" key="2">
    <source>
        <dbReference type="SAM" id="SignalP"/>
    </source>
</evidence>
<dbReference type="EMBL" id="BPQV01000001">
    <property type="protein sequence ID" value="GJE25540.1"/>
    <property type="molecule type" value="Genomic_DNA"/>
</dbReference>
<dbReference type="RefSeq" id="WP_238309479.1">
    <property type="nucleotide sequence ID" value="NZ_BPQV01000001.1"/>
</dbReference>
<keyword evidence="2" id="KW-0732">Signal</keyword>
<evidence type="ECO:0000313" key="4">
    <source>
        <dbReference type="Proteomes" id="UP001055156"/>
    </source>
</evidence>
<sequence length="286" mass="28910">MRATFPALAGLAGLAALSLGAAAQDAEMPPPPAEQAAPAAKPPRPKPKPRPRPAEKKPVDTPAPAAEAQGRTEAKPENAAPPAAAKAEAPPPSATPFAAPPVACDPGKAVHYEGARNLDLWVSRSGLISVDNPLRPLTPDQTRVLQVVVGAKIATLYGPDLTALRRGASPATLEGVLGGTVRWDETLVSLPDSLNLVAEDGAAIARLAFKACEDAPAAKALPPPKRRPDPMAEAGAPADPGAGKAGAAKPKAAKPAARPGPKLPQGALPQGTLPQGALPDINLPRP</sequence>
<comment type="caution">
    <text evidence="3">The sequence shown here is derived from an EMBL/GenBank/DDBJ whole genome shotgun (WGS) entry which is preliminary data.</text>
</comment>
<name>A0ABQ4T5K6_METOR</name>
<accession>A0ABQ4T5K6</accession>